<dbReference type="EMBL" id="AY204360">
    <property type="protein sequence ID" value="AAO38272.1"/>
    <property type="molecule type" value="Genomic_DNA"/>
</dbReference>
<evidence type="ECO:0000313" key="1">
    <source>
        <dbReference type="EMBL" id="AAO38272.1"/>
    </source>
</evidence>
<dbReference type="AlphaFoldDB" id="Q7X1M8"/>
<organism evidence="1">
    <name type="scientific">Leptospirillum ferrooxidans</name>
    <dbReference type="NCBI Taxonomy" id="180"/>
    <lineage>
        <taxon>Bacteria</taxon>
        <taxon>Pseudomonadati</taxon>
        <taxon>Nitrospirota</taxon>
        <taxon>Nitrospiria</taxon>
        <taxon>Nitrospirales</taxon>
        <taxon>Nitrospiraceae</taxon>
        <taxon>Leptospirillum</taxon>
    </lineage>
</organism>
<name>Q7X1M8_9BACT</name>
<reference evidence="1" key="1">
    <citation type="journal article" date="2003" name="Proc. Natl. Acad. Sci. U.S.A.">
        <title>Gene function analysis in environmental isolates: the nif regulon of the strict iron oxidizing bacterium Leptospirillum ferrooxidans.</title>
        <authorList>
            <person name="Parro V."/>
            <person name="Moreno-Paz M."/>
        </authorList>
    </citation>
    <scope>NUCLEOTIDE SEQUENCE</scope>
</reference>
<sequence>MPEGNGRGGMVLRFSTRGTCPFPLGVLSAKNRGGIE</sequence>
<accession>Q7X1M8</accession>
<proteinExistence type="predicted"/>
<protein>
    <submittedName>
        <fullName evidence="1">Lfe109p1</fullName>
    </submittedName>
</protein>